<feature type="domain" description="Glycosyl transferase family 28 C-terminal" evidence="12">
    <location>
        <begin position="185"/>
        <end position="343"/>
    </location>
</feature>
<dbReference type="STRING" id="111780.Sta7437_2769"/>
<evidence type="ECO:0000256" key="3">
    <source>
        <dbReference type="ARBA" id="ARBA00022676"/>
    </source>
</evidence>
<dbReference type="KEGG" id="scs:Sta7437_2769"/>
<gene>
    <name evidence="10" type="primary">murG</name>
    <name evidence="13" type="ordered locus">Sta7437_2769</name>
</gene>
<dbReference type="InterPro" id="IPR007235">
    <property type="entry name" value="Glyco_trans_28_C"/>
</dbReference>
<evidence type="ECO:0000256" key="5">
    <source>
        <dbReference type="ARBA" id="ARBA00022960"/>
    </source>
</evidence>
<evidence type="ECO:0000256" key="7">
    <source>
        <dbReference type="ARBA" id="ARBA00023136"/>
    </source>
</evidence>
<evidence type="ECO:0000256" key="4">
    <source>
        <dbReference type="ARBA" id="ARBA00022679"/>
    </source>
</evidence>
<evidence type="ECO:0000256" key="10">
    <source>
        <dbReference type="HAMAP-Rule" id="MF_00033"/>
    </source>
</evidence>
<protein>
    <recommendedName>
        <fullName evidence="10">UDP-N-acetylglucosamine--N-acetylmuramyl-(pentapeptide) pyrophosphoryl-undecaprenol N-acetylglucosamine transferase</fullName>
        <ecNumber evidence="10">2.4.1.227</ecNumber>
    </recommendedName>
    <alternativeName>
        <fullName evidence="10">Undecaprenyl-PP-MurNAc-pentapeptide-UDPGlcNAc GlcNAc transferase</fullName>
    </alternativeName>
</protein>
<feature type="binding site" evidence="10">
    <location>
        <position position="285"/>
    </location>
    <ligand>
        <name>UDP-N-acetyl-alpha-D-glucosamine</name>
        <dbReference type="ChEBI" id="CHEBI:57705"/>
    </ligand>
</feature>
<keyword evidence="2 10" id="KW-0132">Cell division</keyword>
<dbReference type="InterPro" id="IPR004276">
    <property type="entry name" value="GlycoTrans_28_N"/>
</dbReference>
<dbReference type="GO" id="GO:0005975">
    <property type="term" value="P:carbohydrate metabolic process"/>
    <property type="evidence" value="ECO:0007669"/>
    <property type="project" value="InterPro"/>
</dbReference>
<proteinExistence type="inferred from homology"/>
<dbReference type="InterPro" id="IPR006009">
    <property type="entry name" value="GlcNAc_MurG"/>
</dbReference>
<keyword evidence="9 10" id="KW-0961">Cell wall biogenesis/degradation</keyword>
<evidence type="ECO:0000259" key="12">
    <source>
        <dbReference type="Pfam" id="PF04101"/>
    </source>
</evidence>
<keyword evidence="4 10" id="KW-0808">Transferase</keyword>
<comment type="function">
    <text evidence="10">Cell wall formation. Catalyzes the transfer of a GlcNAc subunit on undecaprenyl-pyrophosphoryl-MurNAc-pentapeptide (lipid intermediate I) to form undecaprenyl-pyrophosphoryl-MurNAc-(pentapeptide)GlcNAc (lipid intermediate II).</text>
</comment>
<dbReference type="PATRIC" id="fig|111780.3.peg.2884"/>
<accession>K9XUS7</accession>
<keyword evidence="14" id="KW-1185">Reference proteome</keyword>
<dbReference type="EC" id="2.4.1.227" evidence="10"/>
<dbReference type="GO" id="GO:0009252">
    <property type="term" value="P:peptidoglycan biosynthetic process"/>
    <property type="evidence" value="ECO:0007669"/>
    <property type="project" value="UniProtKB-UniRule"/>
</dbReference>
<keyword evidence="7 10" id="KW-0472">Membrane</keyword>
<dbReference type="Gene3D" id="3.40.50.2000">
    <property type="entry name" value="Glycogen Phosphorylase B"/>
    <property type="match status" value="2"/>
</dbReference>
<keyword evidence="8 10" id="KW-0131">Cell cycle</keyword>
<evidence type="ECO:0000256" key="8">
    <source>
        <dbReference type="ARBA" id="ARBA00023306"/>
    </source>
</evidence>
<keyword evidence="6 10" id="KW-0573">Peptidoglycan synthesis</keyword>
<dbReference type="SUPFAM" id="SSF53756">
    <property type="entry name" value="UDP-Glycosyltransferase/glycogen phosphorylase"/>
    <property type="match status" value="1"/>
</dbReference>
<sequence length="357" mass="38743">MSRKSTCLLIAASGTGGHLFPALAVAEQLSDYQIEWLGVANRLEKTLVPDCYTRHTINIEGFQQGFGLKTLPILVRFVMAVFQVRQLIKKYQIDAVFTTGGYIAAPAILAARLQNIPAILHESNYIPGKVTRWLSRWCDVVALGFAGTAQYLPNIETVYVSTPVRSQFFSSQNLDLAIPPGVPLIVVVGGSQGAVAVNQLVRQAAAAWLDLGAYIVHLTGEKDLDVQSFQHPHYICLPFYENMAGLLQRANLVISRAGAGTLTELAVTSTPAILIPYPYAAEDHQTYNAQVFANAGAGLVLTQSELTAQILQETVLELLHSPSQLKAMATKAKNLAMIDSAKRLANLVDNLLTKSTQ</sequence>
<dbReference type="Proteomes" id="UP000010473">
    <property type="component" value="Chromosome"/>
</dbReference>
<evidence type="ECO:0000259" key="11">
    <source>
        <dbReference type="Pfam" id="PF03033"/>
    </source>
</evidence>
<organism evidence="13 14">
    <name type="scientific">Stanieria cyanosphaera (strain ATCC 29371 / PCC 7437)</name>
    <dbReference type="NCBI Taxonomy" id="111780"/>
    <lineage>
        <taxon>Bacteria</taxon>
        <taxon>Bacillati</taxon>
        <taxon>Cyanobacteriota</taxon>
        <taxon>Cyanophyceae</taxon>
        <taxon>Pleurocapsales</taxon>
        <taxon>Dermocarpellaceae</taxon>
        <taxon>Stanieria</taxon>
    </lineage>
</organism>
<feature type="binding site" evidence="10">
    <location>
        <position position="165"/>
    </location>
    <ligand>
        <name>UDP-N-acetyl-alpha-D-glucosamine</name>
        <dbReference type="ChEBI" id="CHEBI:57705"/>
    </ligand>
</feature>
<dbReference type="GO" id="GO:0071555">
    <property type="term" value="P:cell wall organization"/>
    <property type="evidence" value="ECO:0007669"/>
    <property type="project" value="UniProtKB-KW"/>
</dbReference>
<dbReference type="EMBL" id="CP003653">
    <property type="protein sequence ID" value="AFZ36293.1"/>
    <property type="molecule type" value="Genomic_DNA"/>
</dbReference>
<evidence type="ECO:0000256" key="1">
    <source>
        <dbReference type="ARBA" id="ARBA00022475"/>
    </source>
</evidence>
<keyword evidence="10" id="KW-0997">Cell inner membrane</keyword>
<evidence type="ECO:0000313" key="13">
    <source>
        <dbReference type="EMBL" id="AFZ36293.1"/>
    </source>
</evidence>
<dbReference type="PANTHER" id="PTHR21015">
    <property type="entry name" value="UDP-N-ACETYLGLUCOSAMINE--N-ACETYLMURAMYL-(PENTAPEPTIDE) PYROPHOSPHORYL-UNDECAPRENOL N-ACETYLGLUCOSAMINE TRANSFERASE 1"/>
    <property type="match status" value="1"/>
</dbReference>
<feature type="binding site" evidence="10">
    <location>
        <begin position="15"/>
        <end position="17"/>
    </location>
    <ligand>
        <name>UDP-N-acetyl-alpha-D-glucosamine</name>
        <dbReference type="ChEBI" id="CHEBI:57705"/>
    </ligand>
</feature>
<dbReference type="GO" id="GO:0008360">
    <property type="term" value="P:regulation of cell shape"/>
    <property type="evidence" value="ECO:0007669"/>
    <property type="project" value="UniProtKB-KW"/>
</dbReference>
<keyword evidence="5 10" id="KW-0133">Cell shape</keyword>
<dbReference type="GO" id="GO:0051301">
    <property type="term" value="P:cell division"/>
    <property type="evidence" value="ECO:0007669"/>
    <property type="project" value="UniProtKB-KW"/>
</dbReference>
<keyword evidence="1 10" id="KW-1003">Cell membrane</keyword>
<dbReference type="eggNOG" id="COG0707">
    <property type="taxonomic scope" value="Bacteria"/>
</dbReference>
<name>K9XUS7_STAC7</name>
<dbReference type="Pfam" id="PF04101">
    <property type="entry name" value="Glyco_tran_28_C"/>
    <property type="match status" value="1"/>
</dbReference>
<dbReference type="UniPathway" id="UPA00219"/>
<feature type="domain" description="Glycosyltransferase family 28 N-terminal" evidence="11">
    <location>
        <begin position="9"/>
        <end position="142"/>
    </location>
</feature>
<dbReference type="GO" id="GO:0051991">
    <property type="term" value="F:UDP-N-acetyl-D-glucosamine:N-acetylmuramoyl-L-alanyl-D-glutamyl-meso-2,6-diaminopimelyl-D-alanyl-D-alanine-diphosphoundecaprenol 4-beta-N-acetylglucosaminlytransferase activity"/>
    <property type="evidence" value="ECO:0007669"/>
    <property type="project" value="RHEA"/>
</dbReference>
<dbReference type="NCBIfam" id="TIGR01133">
    <property type="entry name" value="murG"/>
    <property type="match status" value="1"/>
</dbReference>
<evidence type="ECO:0000313" key="14">
    <source>
        <dbReference type="Proteomes" id="UP000010473"/>
    </source>
</evidence>
<dbReference type="AlphaFoldDB" id="K9XUS7"/>
<reference evidence="14" key="1">
    <citation type="journal article" date="2013" name="Proc. Natl. Acad. Sci. U.S.A.">
        <title>Improving the coverage of the cyanobacterial phylum using diversity-driven genome sequencing.</title>
        <authorList>
            <person name="Shih P.M."/>
            <person name="Wu D."/>
            <person name="Latifi A."/>
            <person name="Axen S.D."/>
            <person name="Fewer D.P."/>
            <person name="Talla E."/>
            <person name="Calteau A."/>
            <person name="Cai F."/>
            <person name="Tandeau de Marsac N."/>
            <person name="Rippka R."/>
            <person name="Herdman M."/>
            <person name="Sivonen K."/>
            <person name="Coursin T."/>
            <person name="Laurent T."/>
            <person name="Goodwin L."/>
            <person name="Nolan M."/>
            <person name="Davenport K.W."/>
            <person name="Han C.S."/>
            <person name="Rubin E.M."/>
            <person name="Eisen J.A."/>
            <person name="Woyke T."/>
            <person name="Gugger M."/>
            <person name="Kerfeld C.A."/>
        </authorList>
    </citation>
    <scope>NUCLEOTIDE SEQUENCE [LARGE SCALE GENOMIC DNA]</scope>
    <source>
        <strain evidence="14">ATCC 29371 / PCC 7437</strain>
    </source>
</reference>
<evidence type="ECO:0000256" key="6">
    <source>
        <dbReference type="ARBA" id="ARBA00022984"/>
    </source>
</evidence>
<comment type="catalytic activity">
    <reaction evidence="10">
        <text>di-trans,octa-cis-undecaprenyl diphospho-N-acetyl-alpha-D-muramoyl-L-alanyl-D-glutamyl-meso-2,6-diaminopimeloyl-D-alanyl-D-alanine + UDP-N-acetyl-alpha-D-glucosamine = di-trans,octa-cis-undecaprenyl diphospho-[N-acetyl-alpha-D-glucosaminyl-(1-&gt;4)]-N-acetyl-alpha-D-muramoyl-L-alanyl-D-glutamyl-meso-2,6-diaminopimeloyl-D-alanyl-D-alanine + UDP + H(+)</text>
        <dbReference type="Rhea" id="RHEA:31227"/>
        <dbReference type="ChEBI" id="CHEBI:15378"/>
        <dbReference type="ChEBI" id="CHEBI:57705"/>
        <dbReference type="ChEBI" id="CHEBI:58223"/>
        <dbReference type="ChEBI" id="CHEBI:61387"/>
        <dbReference type="ChEBI" id="CHEBI:61388"/>
        <dbReference type="EC" id="2.4.1.227"/>
    </reaction>
</comment>
<comment type="similarity">
    <text evidence="10">Belongs to the glycosyltransferase 28 family. MurG subfamily.</text>
</comment>
<feature type="binding site" evidence="10">
    <location>
        <position position="124"/>
    </location>
    <ligand>
        <name>UDP-N-acetyl-alpha-D-glucosamine</name>
        <dbReference type="ChEBI" id="CHEBI:57705"/>
    </ligand>
</feature>
<feature type="binding site" evidence="10">
    <location>
        <position position="191"/>
    </location>
    <ligand>
        <name>UDP-N-acetyl-alpha-D-glucosamine</name>
        <dbReference type="ChEBI" id="CHEBI:57705"/>
    </ligand>
</feature>
<dbReference type="RefSeq" id="WP_015193961.1">
    <property type="nucleotide sequence ID" value="NC_019748.1"/>
</dbReference>
<dbReference type="Pfam" id="PF03033">
    <property type="entry name" value="Glyco_transf_28"/>
    <property type="match status" value="1"/>
</dbReference>
<dbReference type="OrthoDB" id="9808936at2"/>
<comment type="pathway">
    <text evidence="10">Cell wall biogenesis; peptidoglycan biosynthesis.</text>
</comment>
<dbReference type="GO" id="GO:0050511">
    <property type="term" value="F:undecaprenyldiphospho-muramoylpentapeptide beta-N-acetylglucosaminyltransferase activity"/>
    <property type="evidence" value="ECO:0007669"/>
    <property type="project" value="UniProtKB-UniRule"/>
</dbReference>
<dbReference type="CDD" id="cd03785">
    <property type="entry name" value="GT28_MurG"/>
    <property type="match status" value="1"/>
</dbReference>
<comment type="subcellular location">
    <subcellularLocation>
        <location evidence="10">Cell inner membrane</location>
        <topology evidence="10">Peripheral membrane protein</topology>
        <orientation evidence="10">Cytoplasmic side</orientation>
    </subcellularLocation>
</comment>
<dbReference type="HOGENOM" id="CLU_037404_0_1_3"/>
<keyword evidence="3 10" id="KW-0328">Glycosyltransferase</keyword>
<evidence type="ECO:0000256" key="9">
    <source>
        <dbReference type="ARBA" id="ARBA00023316"/>
    </source>
</evidence>
<dbReference type="GO" id="GO:0005886">
    <property type="term" value="C:plasma membrane"/>
    <property type="evidence" value="ECO:0007669"/>
    <property type="project" value="UniProtKB-SubCell"/>
</dbReference>
<dbReference type="PANTHER" id="PTHR21015:SF22">
    <property type="entry name" value="GLYCOSYLTRANSFERASE"/>
    <property type="match status" value="1"/>
</dbReference>
<comment type="caution">
    <text evidence="10">Lacks conserved residue(s) required for the propagation of feature annotation.</text>
</comment>
<evidence type="ECO:0000256" key="2">
    <source>
        <dbReference type="ARBA" id="ARBA00022618"/>
    </source>
</evidence>
<dbReference type="HAMAP" id="MF_00033">
    <property type="entry name" value="MurG"/>
    <property type="match status" value="1"/>
</dbReference>